<feature type="domain" description="NrtR DNA-binding winged helix" evidence="1">
    <location>
        <begin position="257"/>
        <end position="317"/>
    </location>
</feature>
<dbReference type="Gene3D" id="1.10.10.10">
    <property type="entry name" value="Winged helix-like DNA-binding domain superfamily/Winged helix DNA-binding domain"/>
    <property type="match status" value="1"/>
</dbReference>
<comment type="caution">
    <text evidence="2">The sequence shown here is derived from an EMBL/GenBank/DDBJ whole genome shotgun (WGS) entry which is preliminary data.</text>
</comment>
<dbReference type="Gene3D" id="3.90.79.10">
    <property type="entry name" value="Nucleoside Triphosphate Pyrophosphohydrolase"/>
    <property type="match status" value="1"/>
</dbReference>
<sequence length="337" mass="37674">MDGLLIGETGVQAHSQETSVQAELVAVLAAVSQGQPRVLTTECARALPSGPLEQAHRSLQMGMRAWVEAQTQHPLGYVEQLYTFADKGRFASQGERVISVSYLGLTREEPLPQALEVGWQDVYRYFPWEDWREGEPALLRELIWPRLQVWALGDSEGDGSTGFDPAYSRAQRRAQRWQRACYAFGMEGAAWNEDMVLQRYELLFEAGLVPEAQRGADHAPDWGEEGPLGLPMRHDHRRILATGIARLRAKIKYRPVVYELMPPEFTLLQLQHAVEALAGRGLHKQNFRRLVEQQDLLEESGGVASGGAGRPAKLFRFKGNVLLERAIAGTKLPLARG</sequence>
<evidence type="ECO:0000313" key="2">
    <source>
        <dbReference type="EMBL" id="HJD43498.1"/>
    </source>
</evidence>
<accession>A0A9D2RED0</accession>
<organism evidence="2 3">
    <name type="scientific">Candidatus Paenalcaligenes intestinipullorum</name>
    <dbReference type="NCBI Taxonomy" id="2838718"/>
    <lineage>
        <taxon>Bacteria</taxon>
        <taxon>Pseudomonadati</taxon>
        <taxon>Pseudomonadota</taxon>
        <taxon>Betaproteobacteria</taxon>
        <taxon>Burkholderiales</taxon>
        <taxon>Alcaligenaceae</taxon>
        <taxon>Paenalcaligenes</taxon>
    </lineage>
</organism>
<dbReference type="InterPro" id="IPR015797">
    <property type="entry name" value="NUDIX_hydrolase-like_dom_sf"/>
</dbReference>
<protein>
    <recommendedName>
        <fullName evidence="1">NrtR DNA-binding winged helix domain-containing protein</fullName>
    </recommendedName>
</protein>
<name>A0A9D2RED0_9BURK</name>
<reference evidence="2" key="1">
    <citation type="journal article" date="2021" name="PeerJ">
        <title>Extensive microbial diversity within the chicken gut microbiome revealed by metagenomics and culture.</title>
        <authorList>
            <person name="Gilroy R."/>
            <person name="Ravi A."/>
            <person name="Getino M."/>
            <person name="Pursley I."/>
            <person name="Horton D.L."/>
            <person name="Alikhan N.F."/>
            <person name="Baker D."/>
            <person name="Gharbi K."/>
            <person name="Hall N."/>
            <person name="Watson M."/>
            <person name="Adriaenssens E.M."/>
            <person name="Foster-Nyarko E."/>
            <person name="Jarju S."/>
            <person name="Secka A."/>
            <person name="Antonio M."/>
            <person name="Oren A."/>
            <person name="Chaudhuri R.R."/>
            <person name="La Ragione R."/>
            <person name="Hildebrand F."/>
            <person name="Pallen M.J."/>
        </authorList>
    </citation>
    <scope>NUCLEOTIDE SEQUENCE</scope>
    <source>
        <strain evidence="2">9264</strain>
    </source>
</reference>
<dbReference type="InterPro" id="IPR036388">
    <property type="entry name" value="WH-like_DNA-bd_sf"/>
</dbReference>
<dbReference type="SUPFAM" id="SSF55811">
    <property type="entry name" value="Nudix"/>
    <property type="match status" value="1"/>
</dbReference>
<dbReference type="SUPFAM" id="SSF46785">
    <property type="entry name" value="Winged helix' DNA-binding domain"/>
    <property type="match status" value="1"/>
</dbReference>
<dbReference type="Pfam" id="PF21906">
    <property type="entry name" value="WHD_NrtR"/>
    <property type="match status" value="1"/>
</dbReference>
<gene>
    <name evidence="2" type="ORF">H9906_00525</name>
</gene>
<dbReference type="InterPro" id="IPR011213">
    <property type="entry name" value="NMN_biosyn"/>
</dbReference>
<dbReference type="AlphaFoldDB" id="A0A9D2RED0"/>
<reference evidence="2" key="2">
    <citation type="submission" date="2021-04" db="EMBL/GenBank/DDBJ databases">
        <authorList>
            <person name="Gilroy R."/>
        </authorList>
    </citation>
    <scope>NUCLEOTIDE SEQUENCE</scope>
    <source>
        <strain evidence="2">9264</strain>
    </source>
</reference>
<evidence type="ECO:0000259" key="1">
    <source>
        <dbReference type="Pfam" id="PF21906"/>
    </source>
</evidence>
<dbReference type="InterPro" id="IPR036390">
    <property type="entry name" value="WH_DNA-bd_sf"/>
</dbReference>
<dbReference type="PIRSF" id="PIRSF019423">
    <property type="entry name" value="NMN_biosyn"/>
    <property type="match status" value="1"/>
</dbReference>
<evidence type="ECO:0000313" key="3">
    <source>
        <dbReference type="Proteomes" id="UP000823889"/>
    </source>
</evidence>
<dbReference type="InterPro" id="IPR054105">
    <property type="entry name" value="WHD_NrtR"/>
</dbReference>
<dbReference type="EMBL" id="DWUQ01000010">
    <property type="protein sequence ID" value="HJD43498.1"/>
    <property type="molecule type" value="Genomic_DNA"/>
</dbReference>
<proteinExistence type="predicted"/>
<dbReference type="Proteomes" id="UP000823889">
    <property type="component" value="Unassembled WGS sequence"/>
</dbReference>